<proteinExistence type="predicted"/>
<dbReference type="PANTHER" id="PTHR43784:SF2">
    <property type="entry name" value="GDSL-LIKE LIPASE_ACYLHYDROLASE, PUTATIVE (AFU_ORTHOLOGUE AFUA_2G00820)-RELATED"/>
    <property type="match status" value="1"/>
</dbReference>
<dbReference type="InterPro" id="IPR053140">
    <property type="entry name" value="GDSL_Rv0518-like"/>
</dbReference>
<dbReference type="InterPro" id="IPR036514">
    <property type="entry name" value="SGNH_hydro_sf"/>
</dbReference>
<keyword evidence="3" id="KW-0378">Hydrolase</keyword>
<feature type="domain" description="SGNH hydrolase-type esterase" evidence="2">
    <location>
        <begin position="198"/>
        <end position="394"/>
    </location>
</feature>
<organism evidence="3 4">
    <name type="scientific">Ramlibacter algicola</name>
    <dbReference type="NCBI Taxonomy" id="2795217"/>
    <lineage>
        <taxon>Bacteria</taxon>
        <taxon>Pseudomonadati</taxon>
        <taxon>Pseudomonadota</taxon>
        <taxon>Betaproteobacteria</taxon>
        <taxon>Burkholderiales</taxon>
        <taxon>Comamonadaceae</taxon>
        <taxon>Ramlibacter</taxon>
    </lineage>
</organism>
<feature type="chain" id="PRO_5037711732" evidence="1">
    <location>
        <begin position="24"/>
        <end position="410"/>
    </location>
</feature>
<keyword evidence="1" id="KW-0732">Signal</keyword>
<comment type="caution">
    <text evidence="3">The sequence shown here is derived from an EMBL/GenBank/DDBJ whole genome shotgun (WGS) entry which is preliminary data.</text>
</comment>
<protein>
    <submittedName>
        <fullName evidence="3">SGNH/GDSL hydrolase family protein</fullName>
    </submittedName>
</protein>
<feature type="signal peptide" evidence="1">
    <location>
        <begin position="1"/>
        <end position="23"/>
    </location>
</feature>
<name>A0A934Q2P3_9BURK</name>
<evidence type="ECO:0000313" key="4">
    <source>
        <dbReference type="Proteomes" id="UP000617041"/>
    </source>
</evidence>
<dbReference type="RefSeq" id="WP_200789987.1">
    <property type="nucleotide sequence ID" value="NZ_JAEDAO010000001.1"/>
</dbReference>
<dbReference type="EMBL" id="JAEDAO010000001">
    <property type="protein sequence ID" value="MBK0394909.1"/>
    <property type="molecule type" value="Genomic_DNA"/>
</dbReference>
<sequence length="410" mass="43522">MSKWMTRVGVAMLLAGAAAVSYAAPRHWTTSWISPAEPAWSSDFVLPLGMPPLLRNVTMRQFLRVSLGGDRVRVVVSNEYGDAPLKVGAVHVGLASSARGLGATFQGAREVIVAAGATAVSDPIALPVAAGARLQIDVYLPQRSQLAGFHWDARDETLMLHGNAAGRPSRDGAEKFAARAFLSAVLVESAQEPVTVVALGDSITDGNGSSPGADHRWPDFLARRLERRGVAVLNAGISGNRLLRAGMGDSALARLDRDVLQHAGVRALIVMIGTNDIGWPGGPFAPDERPPNAAEITAGLHQLAERARVRGVRVVAGTLPPFEDALKGTPLEGHSSPQKESVRQAVNDWIRHSGAFDAVVDFDRLLRDPSRPTRLRAEFDSGDHLHPGDAGYRAMADAVDLDDLLGASGQ</sequence>
<dbReference type="SUPFAM" id="SSF52266">
    <property type="entry name" value="SGNH hydrolase"/>
    <property type="match status" value="1"/>
</dbReference>
<dbReference type="PANTHER" id="PTHR43784">
    <property type="entry name" value="GDSL-LIKE LIPASE/ACYLHYDROLASE, PUTATIVE (AFU_ORTHOLOGUE AFUA_2G00820)-RELATED"/>
    <property type="match status" value="1"/>
</dbReference>
<dbReference type="InterPro" id="IPR013830">
    <property type="entry name" value="SGNH_hydro"/>
</dbReference>
<gene>
    <name evidence="3" type="ORF">I8E28_20055</name>
</gene>
<evidence type="ECO:0000259" key="2">
    <source>
        <dbReference type="Pfam" id="PF13472"/>
    </source>
</evidence>
<dbReference type="Gene3D" id="3.40.50.1110">
    <property type="entry name" value="SGNH hydrolase"/>
    <property type="match status" value="1"/>
</dbReference>
<dbReference type="GO" id="GO:0016788">
    <property type="term" value="F:hydrolase activity, acting on ester bonds"/>
    <property type="evidence" value="ECO:0007669"/>
    <property type="project" value="UniProtKB-ARBA"/>
</dbReference>
<dbReference type="AlphaFoldDB" id="A0A934Q2P3"/>
<dbReference type="CDD" id="cd01830">
    <property type="entry name" value="XynE_like"/>
    <property type="match status" value="1"/>
</dbReference>
<keyword evidence="4" id="KW-1185">Reference proteome</keyword>
<evidence type="ECO:0000256" key="1">
    <source>
        <dbReference type="SAM" id="SignalP"/>
    </source>
</evidence>
<dbReference type="Proteomes" id="UP000617041">
    <property type="component" value="Unassembled WGS sequence"/>
</dbReference>
<reference evidence="3" key="1">
    <citation type="submission" date="2020-12" db="EMBL/GenBank/DDBJ databases">
        <title>Ramlibacter sp. nov., isolated from a freshwater alga, Cryptomonas.</title>
        <authorList>
            <person name="Kim H.M."/>
            <person name="Jeon C.O."/>
        </authorList>
    </citation>
    <scope>NUCLEOTIDE SEQUENCE</scope>
    <source>
        <strain evidence="3">CrO1</strain>
    </source>
</reference>
<evidence type="ECO:0000313" key="3">
    <source>
        <dbReference type="EMBL" id="MBK0394909.1"/>
    </source>
</evidence>
<dbReference type="Pfam" id="PF13472">
    <property type="entry name" value="Lipase_GDSL_2"/>
    <property type="match status" value="1"/>
</dbReference>
<accession>A0A934Q2P3</accession>